<dbReference type="Proteomes" id="UP000777438">
    <property type="component" value="Unassembled WGS sequence"/>
</dbReference>
<feature type="signal peptide" evidence="2">
    <location>
        <begin position="1"/>
        <end position="20"/>
    </location>
</feature>
<evidence type="ECO:0000256" key="1">
    <source>
        <dbReference type="SAM" id="MobiDB-lite"/>
    </source>
</evidence>
<sequence>MHHTLTTTAAILGALAIVQAKPTPLLKRDILTALPERADEIELKFQPLLDFDSDGCYNTAAIDPSGNTNPGRDATDTPQGGCRDPHQLEDSNVYSRKRCNNGICAIMYEYYFEKDQALGGTFLGGHRHDWENIVVFTKGDTILRVAPSCHGKYDNARKEFPHTNLNPMIVYHKDWLGTHCFRFANDDDVSNPGNDFGEFYRSPLVGWDNWPDVGLRDKMLSTWNGGVGPKLDDEFGDSLAAAAGDAVAGFDPHVDE</sequence>
<keyword evidence="4" id="KW-1185">Reference proteome</keyword>
<feature type="chain" id="PRO_5040378216" evidence="2">
    <location>
        <begin position="21"/>
        <end position="256"/>
    </location>
</feature>
<evidence type="ECO:0000313" key="3">
    <source>
        <dbReference type="EMBL" id="KAH6876806.1"/>
    </source>
</evidence>
<dbReference type="PANTHER" id="PTHR33657">
    <property type="entry name" value="DOMAIN PROTEIN, PUTATIVE (AFU_ORTHOLOGUE AFUA_5G00600)-RELATED"/>
    <property type="match status" value="1"/>
</dbReference>
<keyword evidence="2" id="KW-0732">Signal</keyword>
<dbReference type="PANTHER" id="PTHR33657:SF6">
    <property type="entry name" value="SECRETED PROTEIN"/>
    <property type="match status" value="1"/>
</dbReference>
<reference evidence="3 4" key="1">
    <citation type="journal article" date="2021" name="Nat. Commun.">
        <title>Genetic determinants of endophytism in the Arabidopsis root mycobiome.</title>
        <authorList>
            <person name="Mesny F."/>
            <person name="Miyauchi S."/>
            <person name="Thiergart T."/>
            <person name="Pickel B."/>
            <person name="Atanasova L."/>
            <person name="Karlsson M."/>
            <person name="Huettel B."/>
            <person name="Barry K.W."/>
            <person name="Haridas S."/>
            <person name="Chen C."/>
            <person name="Bauer D."/>
            <person name="Andreopoulos W."/>
            <person name="Pangilinan J."/>
            <person name="LaButti K."/>
            <person name="Riley R."/>
            <person name="Lipzen A."/>
            <person name="Clum A."/>
            <person name="Drula E."/>
            <person name="Henrissat B."/>
            <person name="Kohler A."/>
            <person name="Grigoriev I.V."/>
            <person name="Martin F.M."/>
            <person name="Hacquard S."/>
        </authorList>
    </citation>
    <scope>NUCLEOTIDE SEQUENCE [LARGE SCALE GENOMIC DNA]</scope>
    <source>
        <strain evidence="3 4">MPI-CAGE-CH-0241</strain>
    </source>
</reference>
<comment type="caution">
    <text evidence="3">The sequence shown here is derived from an EMBL/GenBank/DDBJ whole genome shotgun (WGS) entry which is preliminary data.</text>
</comment>
<evidence type="ECO:0000313" key="4">
    <source>
        <dbReference type="Proteomes" id="UP000777438"/>
    </source>
</evidence>
<feature type="region of interest" description="Disordered" evidence="1">
    <location>
        <begin position="61"/>
        <end position="87"/>
    </location>
</feature>
<gene>
    <name evidence="3" type="ORF">B0T10DRAFT_414027</name>
</gene>
<dbReference type="EMBL" id="JAGPYM010000032">
    <property type="protein sequence ID" value="KAH6876806.1"/>
    <property type="molecule type" value="Genomic_DNA"/>
</dbReference>
<accession>A0A9P9AJ81</accession>
<name>A0A9P9AJ81_9HYPO</name>
<proteinExistence type="predicted"/>
<organism evidence="3 4">
    <name type="scientific">Thelonectria olida</name>
    <dbReference type="NCBI Taxonomy" id="1576542"/>
    <lineage>
        <taxon>Eukaryota</taxon>
        <taxon>Fungi</taxon>
        <taxon>Dikarya</taxon>
        <taxon>Ascomycota</taxon>
        <taxon>Pezizomycotina</taxon>
        <taxon>Sordariomycetes</taxon>
        <taxon>Hypocreomycetidae</taxon>
        <taxon>Hypocreales</taxon>
        <taxon>Nectriaceae</taxon>
        <taxon>Thelonectria</taxon>
    </lineage>
</organism>
<dbReference type="PIRSF" id="PIRSF029958">
    <property type="entry name" value="Necrosis-inducing_protein"/>
    <property type="match status" value="1"/>
</dbReference>
<dbReference type="InterPro" id="IPR008701">
    <property type="entry name" value="NPP1"/>
</dbReference>
<dbReference type="OrthoDB" id="89086at2759"/>
<protein>
    <submittedName>
        <fullName evidence="3">Necrosis inducing protein-domain-containing protein</fullName>
    </submittedName>
</protein>
<dbReference type="Pfam" id="PF05630">
    <property type="entry name" value="NPP1"/>
    <property type="match status" value="1"/>
</dbReference>
<dbReference type="AlphaFoldDB" id="A0A9P9AJ81"/>
<evidence type="ECO:0000256" key="2">
    <source>
        <dbReference type="SAM" id="SignalP"/>
    </source>
</evidence>